<evidence type="ECO:0000256" key="13">
    <source>
        <dbReference type="ARBA" id="ARBA00022989"/>
    </source>
</evidence>
<comment type="pathway">
    <text evidence="3">Protein modification; protein ubiquitination.</text>
</comment>
<reference evidence="19" key="1">
    <citation type="submission" date="2021-06" db="EMBL/GenBank/DDBJ databases">
        <authorList>
            <person name="Kallberg Y."/>
            <person name="Tangrot J."/>
            <person name="Rosling A."/>
        </authorList>
    </citation>
    <scope>NUCLEOTIDE SEQUENCE</scope>
    <source>
        <strain evidence="19">FL966</strain>
    </source>
</reference>
<comment type="subcellular location">
    <subcellularLocation>
        <location evidence="2">Endoplasmic reticulum membrane</location>
        <topology evidence="2">Multi-pass membrane protein</topology>
    </subcellularLocation>
</comment>
<evidence type="ECO:0000256" key="10">
    <source>
        <dbReference type="ARBA" id="ARBA00022786"/>
    </source>
</evidence>
<keyword evidence="7 17" id="KW-0812">Transmembrane</keyword>
<feature type="transmembrane region" description="Helical" evidence="17">
    <location>
        <begin position="84"/>
        <end position="106"/>
    </location>
</feature>
<evidence type="ECO:0000256" key="16">
    <source>
        <dbReference type="SAM" id="MobiDB-lite"/>
    </source>
</evidence>
<dbReference type="Gene3D" id="3.30.40.10">
    <property type="entry name" value="Zinc/RING finger domain, C3HC4 (zinc finger)"/>
    <property type="match status" value="1"/>
</dbReference>
<feature type="compositionally biased region" description="Pro residues" evidence="16">
    <location>
        <begin position="264"/>
        <end position="274"/>
    </location>
</feature>
<feature type="region of interest" description="Disordered" evidence="16">
    <location>
        <begin position="327"/>
        <end position="395"/>
    </location>
</feature>
<evidence type="ECO:0000256" key="1">
    <source>
        <dbReference type="ARBA" id="ARBA00000900"/>
    </source>
</evidence>
<keyword evidence="13 17" id="KW-1133">Transmembrane helix</keyword>
<feature type="transmembrane region" description="Helical" evidence="17">
    <location>
        <begin position="118"/>
        <end position="139"/>
    </location>
</feature>
<dbReference type="GO" id="GO:0005789">
    <property type="term" value="C:endoplasmic reticulum membrane"/>
    <property type="evidence" value="ECO:0007669"/>
    <property type="project" value="UniProtKB-SubCell"/>
</dbReference>
<dbReference type="GO" id="GO:0036503">
    <property type="term" value="P:ERAD pathway"/>
    <property type="evidence" value="ECO:0007669"/>
    <property type="project" value="TreeGrafter"/>
</dbReference>
<evidence type="ECO:0000256" key="11">
    <source>
        <dbReference type="ARBA" id="ARBA00022824"/>
    </source>
</evidence>
<feature type="domain" description="RING-type" evidence="18">
    <location>
        <begin position="209"/>
        <end position="234"/>
    </location>
</feature>
<keyword evidence="11" id="KW-0256">Endoplasmic reticulum</keyword>
<evidence type="ECO:0000256" key="15">
    <source>
        <dbReference type="PROSITE-ProRule" id="PRU00175"/>
    </source>
</evidence>
<dbReference type="GO" id="GO:0061630">
    <property type="term" value="F:ubiquitin protein ligase activity"/>
    <property type="evidence" value="ECO:0007669"/>
    <property type="project" value="UniProtKB-EC"/>
</dbReference>
<gene>
    <name evidence="19" type="ORF">CPELLU_LOCUS1826</name>
</gene>
<dbReference type="InterPro" id="IPR001841">
    <property type="entry name" value="Znf_RING"/>
</dbReference>
<accession>A0A9N8ZAY2</accession>
<evidence type="ECO:0000256" key="9">
    <source>
        <dbReference type="ARBA" id="ARBA00022771"/>
    </source>
</evidence>
<evidence type="ECO:0000256" key="12">
    <source>
        <dbReference type="ARBA" id="ARBA00022833"/>
    </source>
</evidence>
<dbReference type="InterPro" id="IPR050731">
    <property type="entry name" value="HRD1_E3_ubiq-ligases"/>
</dbReference>
<dbReference type="PROSITE" id="PS50089">
    <property type="entry name" value="ZF_RING_2"/>
    <property type="match status" value="1"/>
</dbReference>
<evidence type="ECO:0000256" key="6">
    <source>
        <dbReference type="ARBA" id="ARBA00022679"/>
    </source>
</evidence>
<proteinExistence type="inferred from homology"/>
<dbReference type="GO" id="GO:0043161">
    <property type="term" value="P:proteasome-mediated ubiquitin-dependent protein catabolic process"/>
    <property type="evidence" value="ECO:0007669"/>
    <property type="project" value="TreeGrafter"/>
</dbReference>
<dbReference type="EC" id="2.3.2.27" evidence="5"/>
<evidence type="ECO:0000256" key="3">
    <source>
        <dbReference type="ARBA" id="ARBA00004906"/>
    </source>
</evidence>
<dbReference type="PANTHER" id="PTHR22763:SF184">
    <property type="entry name" value="E3 UBIQUITIN-PROTEIN LIGASE SYNOVIOLIN"/>
    <property type="match status" value="1"/>
</dbReference>
<feature type="compositionally biased region" description="Low complexity" evidence="16">
    <location>
        <begin position="241"/>
        <end position="263"/>
    </location>
</feature>
<dbReference type="InterPro" id="IPR058051">
    <property type="entry name" value="Znf_RING_synoviolin"/>
</dbReference>
<comment type="caution">
    <text evidence="19">The sequence shown here is derived from an EMBL/GenBank/DDBJ whole genome shotgun (WGS) entry which is preliminary data.</text>
</comment>
<dbReference type="PANTHER" id="PTHR22763">
    <property type="entry name" value="RING ZINC FINGER PROTEIN"/>
    <property type="match status" value="1"/>
</dbReference>
<organism evidence="19 20">
    <name type="scientific">Cetraspora pellucida</name>
    <dbReference type="NCBI Taxonomy" id="1433469"/>
    <lineage>
        <taxon>Eukaryota</taxon>
        <taxon>Fungi</taxon>
        <taxon>Fungi incertae sedis</taxon>
        <taxon>Mucoromycota</taxon>
        <taxon>Glomeromycotina</taxon>
        <taxon>Glomeromycetes</taxon>
        <taxon>Diversisporales</taxon>
        <taxon>Gigasporaceae</taxon>
        <taxon>Cetraspora</taxon>
    </lineage>
</organism>
<comment type="similarity">
    <text evidence="4">Belongs to the HRD1 family.</text>
</comment>
<dbReference type="Proteomes" id="UP000789759">
    <property type="component" value="Unassembled WGS sequence"/>
</dbReference>
<keyword evidence="12" id="KW-0862">Zinc</keyword>
<evidence type="ECO:0000313" key="20">
    <source>
        <dbReference type="Proteomes" id="UP000789759"/>
    </source>
</evidence>
<dbReference type="AlphaFoldDB" id="A0A9N8ZAY2"/>
<dbReference type="SUPFAM" id="SSF57850">
    <property type="entry name" value="RING/U-box"/>
    <property type="match status" value="1"/>
</dbReference>
<evidence type="ECO:0000259" key="18">
    <source>
        <dbReference type="PROSITE" id="PS50089"/>
    </source>
</evidence>
<dbReference type="Pfam" id="PF13639">
    <property type="entry name" value="zf-RING_2"/>
    <property type="match status" value="1"/>
</dbReference>
<dbReference type="CDD" id="cd16479">
    <property type="entry name" value="RING-H2_synoviolin"/>
    <property type="match status" value="1"/>
</dbReference>
<evidence type="ECO:0000256" key="2">
    <source>
        <dbReference type="ARBA" id="ARBA00004477"/>
    </source>
</evidence>
<dbReference type="Pfam" id="PF25563">
    <property type="entry name" value="TPR_SYVN1_N"/>
    <property type="match status" value="1"/>
</dbReference>
<keyword evidence="6" id="KW-0808">Transferase</keyword>
<keyword evidence="8" id="KW-0479">Metal-binding</keyword>
<keyword evidence="9 15" id="KW-0863">Zinc-finger</keyword>
<feature type="compositionally biased region" description="Low complexity" evidence="16">
    <location>
        <begin position="327"/>
        <end position="351"/>
    </location>
</feature>
<dbReference type="InterPro" id="IPR057992">
    <property type="entry name" value="TPR_SYVN1_N"/>
</dbReference>
<name>A0A9N8ZAY2_9GLOM</name>
<sequence length="524" mass="59462">MGFFLTIVFGQILQTIFFGRLRAVEIEHLYERSWYAVTETCLAMTIFRDEFDTRFVITFTTLLFLKIFHWLCQDRMEQSPAVPMSFHIRIVSLMEILCAIDMYLVYHAVDVTFKHGPNMMIMFAFEYSILGATIISTLLKYILNVIDMRREDPWENKSIYVFYLELVTDFFKLITYLIFFAIILVFYDVDGRPQARQGNNGLGDVPKKLPCGHIFHFHCLRSWLERQQSCPTCRRPVLSEQQPTPTQPQARPIPPQHNNHNNGPQPPQPQPQLPGIPFANPPGFLTNPIPGFPPMTFFPPPGMHGQWHIPPNPLANVNERNVDGQANATTSQNAQQSAHQSTAQNSQNNTQLNTPNVINPGDRPLNEEESATSSSAQTTNSERRQSPSVTPRWSWDPNVASFRQLNSAQLSSIGYQPYVSQFSMNVPPGLIPLFPLLPLRDNGTSNVGTNTLSHLSEDQIRLLETTSREALVERLRILQDTQGHIYNAISMLTQVISVLPEVPCDADIQNNRLTVRRIPQGGPP</sequence>
<evidence type="ECO:0000256" key="8">
    <source>
        <dbReference type="ARBA" id="ARBA00022723"/>
    </source>
</evidence>
<keyword evidence="10" id="KW-0833">Ubl conjugation pathway</keyword>
<keyword evidence="20" id="KW-1185">Reference proteome</keyword>
<evidence type="ECO:0000256" key="14">
    <source>
        <dbReference type="ARBA" id="ARBA00023136"/>
    </source>
</evidence>
<dbReference type="InterPro" id="IPR013083">
    <property type="entry name" value="Znf_RING/FYVE/PHD"/>
</dbReference>
<evidence type="ECO:0000256" key="17">
    <source>
        <dbReference type="SAM" id="Phobius"/>
    </source>
</evidence>
<evidence type="ECO:0000256" key="4">
    <source>
        <dbReference type="ARBA" id="ARBA00010089"/>
    </source>
</evidence>
<keyword evidence="14 17" id="KW-0472">Membrane</keyword>
<protein>
    <recommendedName>
        <fullName evidence="5">RING-type E3 ubiquitin transferase</fullName>
        <ecNumber evidence="5">2.3.2.27</ecNumber>
    </recommendedName>
</protein>
<feature type="transmembrane region" description="Helical" evidence="17">
    <location>
        <begin position="55"/>
        <end position="72"/>
    </location>
</feature>
<dbReference type="EMBL" id="CAJVQA010000717">
    <property type="protein sequence ID" value="CAG8487731.1"/>
    <property type="molecule type" value="Genomic_DNA"/>
</dbReference>
<evidence type="ECO:0000313" key="19">
    <source>
        <dbReference type="EMBL" id="CAG8487731.1"/>
    </source>
</evidence>
<feature type="transmembrane region" description="Helical" evidence="17">
    <location>
        <begin position="160"/>
        <end position="187"/>
    </location>
</feature>
<feature type="compositionally biased region" description="Low complexity" evidence="16">
    <location>
        <begin position="371"/>
        <end position="380"/>
    </location>
</feature>
<comment type="catalytic activity">
    <reaction evidence="1">
        <text>S-ubiquitinyl-[E2 ubiquitin-conjugating enzyme]-L-cysteine + [acceptor protein]-L-lysine = [E2 ubiquitin-conjugating enzyme]-L-cysteine + N(6)-ubiquitinyl-[acceptor protein]-L-lysine.</text>
        <dbReference type="EC" id="2.3.2.27"/>
    </reaction>
</comment>
<evidence type="ECO:0000256" key="7">
    <source>
        <dbReference type="ARBA" id="ARBA00022692"/>
    </source>
</evidence>
<feature type="region of interest" description="Disordered" evidence="16">
    <location>
        <begin position="236"/>
        <end position="297"/>
    </location>
</feature>
<dbReference type="OrthoDB" id="7759664at2759"/>
<dbReference type="GO" id="GO:0008270">
    <property type="term" value="F:zinc ion binding"/>
    <property type="evidence" value="ECO:0007669"/>
    <property type="project" value="UniProtKB-KW"/>
</dbReference>
<evidence type="ECO:0000256" key="5">
    <source>
        <dbReference type="ARBA" id="ARBA00012483"/>
    </source>
</evidence>